<dbReference type="InterPro" id="IPR036188">
    <property type="entry name" value="FAD/NAD-bd_sf"/>
</dbReference>
<evidence type="ECO:0000256" key="2">
    <source>
        <dbReference type="ARBA" id="ARBA00023002"/>
    </source>
</evidence>
<dbReference type="eggNOG" id="COG1233">
    <property type="taxonomic scope" value="Bacteria"/>
</dbReference>
<feature type="transmembrane region" description="Helical" evidence="4">
    <location>
        <begin position="14"/>
        <end position="39"/>
    </location>
</feature>
<feature type="domain" description="Amine oxidase" evidence="5">
    <location>
        <begin position="21"/>
        <end position="451"/>
    </location>
</feature>
<dbReference type="NCBIfam" id="TIGR03467">
    <property type="entry name" value="HpnE"/>
    <property type="match status" value="1"/>
</dbReference>
<dbReference type="InterPro" id="IPR001613">
    <property type="entry name" value="Flavin_amine_oxidase"/>
</dbReference>
<feature type="binding site" evidence="3">
    <location>
        <begin position="68"/>
        <end position="71"/>
    </location>
    <ligand>
        <name>FAD</name>
        <dbReference type="ChEBI" id="CHEBI:57692"/>
    </ligand>
</feature>
<proteinExistence type="predicted"/>
<dbReference type="HOGENOM" id="CLU_022687_2_0_0"/>
<keyword evidence="4" id="KW-0812">Transmembrane</keyword>
<keyword evidence="4" id="KW-1133">Transmembrane helix</keyword>
<protein>
    <submittedName>
        <fullName evidence="6">Squalene-associated FAD-dependent desaturase</fullName>
    </submittedName>
</protein>
<dbReference type="PANTHER" id="PTHR42923">
    <property type="entry name" value="PROTOPORPHYRINOGEN OXIDASE"/>
    <property type="match status" value="1"/>
</dbReference>
<reference evidence="7" key="1">
    <citation type="submission" date="2013-03" db="EMBL/GenBank/DDBJ databases">
        <title>Genome sequence of Chthonomonas calidirosea, the first sequenced genome from the Armatimonadetes phylum (formally candidate division OP10).</title>
        <authorList>
            <person name="Lee K.C.Y."/>
            <person name="Morgan X.C."/>
            <person name="Dunfield P.F."/>
            <person name="Tamas I."/>
            <person name="Houghton K.M."/>
            <person name="Vyssotski M."/>
            <person name="Ryan J.L.J."/>
            <person name="Lagutin K."/>
            <person name="McDonald I.R."/>
            <person name="Stott M.B."/>
        </authorList>
    </citation>
    <scope>NUCLEOTIDE SEQUENCE [LARGE SCALE GENOMIC DNA]</scope>
    <source>
        <strain evidence="7">DSM 23976 / ICMP 18418 / T49</strain>
    </source>
</reference>
<dbReference type="Pfam" id="PF01593">
    <property type="entry name" value="Amino_oxidase"/>
    <property type="match status" value="1"/>
</dbReference>
<sequence length="481" mass="53559">MHDSGDSHSRAKSVLVIGGGVAGIAASVVLADAGFRVLLLEKRPLLGGRASSFVDPIVGERVDECQHGTMRCCTNLADLLERLGVHQQIDYCDTLEFLEPNGRRSVLRGSPLPAPLHTLPSFLRFRALSLRDKLGISYALLKILGTNPHRPLWEQQSFAAWLTSTHQTPTAIRRFWRPILVSACNEELERISCAHAFFLFQTGFLAHPKAFHFGIPKVPLASLYTEPTLDYLRQRGGCVRTKTTVKSIEVEGQRVKEVVLADGERLCADWYVSAVQCDQLGHLLPRDVIDSDTYWQKVLQIPLVPILGAHFWFDRPIACPKAVAVLDRRIEWIFHRSHNLGKDPQEGSCLSIVISASYPYETMEKEHLKSLLLEDLAACLPDVAKAQLVHWTLVRWPKATLSPAPGIEALRPPQKSPLSNLVVAGEWTQTGWPSTMEGAARSGYLAARIILNQEGLPCSLPVPDLPKTGLARWLLRERTKR</sequence>
<evidence type="ECO:0000256" key="3">
    <source>
        <dbReference type="PIRSR" id="PIRSR601613-1"/>
    </source>
</evidence>
<dbReference type="EMBL" id="HF951689">
    <property type="protein sequence ID" value="CCW35134.1"/>
    <property type="molecule type" value="Genomic_DNA"/>
</dbReference>
<keyword evidence="2" id="KW-0560">Oxidoreductase</keyword>
<organism evidence="6 7">
    <name type="scientific">Chthonomonas calidirosea (strain DSM 23976 / ICMP 18418 / T49)</name>
    <dbReference type="NCBI Taxonomy" id="1303518"/>
    <lineage>
        <taxon>Bacteria</taxon>
        <taxon>Bacillati</taxon>
        <taxon>Armatimonadota</taxon>
        <taxon>Chthonomonadia</taxon>
        <taxon>Chthonomonadales</taxon>
        <taxon>Chthonomonadaceae</taxon>
        <taxon>Chthonomonas</taxon>
    </lineage>
</organism>
<dbReference type="KEGG" id="ccz:CCALI_01316"/>
<dbReference type="PANTHER" id="PTHR42923:SF47">
    <property type="entry name" value="BLR3003 PROTEIN"/>
    <property type="match status" value="1"/>
</dbReference>
<evidence type="ECO:0000313" key="6">
    <source>
        <dbReference type="EMBL" id="CCW35134.1"/>
    </source>
</evidence>
<evidence type="ECO:0000313" key="7">
    <source>
        <dbReference type="Proteomes" id="UP000014227"/>
    </source>
</evidence>
<accession>S0EUT5</accession>
<evidence type="ECO:0000259" key="5">
    <source>
        <dbReference type="Pfam" id="PF01593"/>
    </source>
</evidence>
<dbReference type="STRING" id="454171.CP488_02779"/>
<keyword evidence="7" id="KW-1185">Reference proteome</keyword>
<dbReference type="GO" id="GO:0016491">
    <property type="term" value="F:oxidoreductase activity"/>
    <property type="evidence" value="ECO:0007669"/>
    <property type="project" value="UniProtKB-KW"/>
</dbReference>
<dbReference type="PRINTS" id="PR00757">
    <property type="entry name" value="AMINEOXDASEF"/>
</dbReference>
<dbReference type="InterPro" id="IPR017830">
    <property type="entry name" value="SQase_HpnE"/>
</dbReference>
<dbReference type="InParanoid" id="S0EUT5"/>
<gene>
    <name evidence="6" type="ORF">CCALI_01316</name>
</gene>
<dbReference type="Gene3D" id="3.50.50.60">
    <property type="entry name" value="FAD/NAD(P)-binding domain"/>
    <property type="match status" value="1"/>
</dbReference>
<dbReference type="InterPro" id="IPR002937">
    <property type="entry name" value="Amino_oxidase"/>
</dbReference>
<dbReference type="Proteomes" id="UP000014227">
    <property type="component" value="Chromosome I"/>
</dbReference>
<dbReference type="RefSeq" id="WP_016482675.1">
    <property type="nucleotide sequence ID" value="NC_021487.1"/>
</dbReference>
<feature type="binding site" evidence="3">
    <location>
        <position position="245"/>
    </location>
    <ligand>
        <name>FAD</name>
        <dbReference type="ChEBI" id="CHEBI:57692"/>
    </ligand>
</feature>
<feature type="binding site" evidence="3">
    <location>
        <position position="71"/>
    </location>
    <ligand>
        <name>substrate</name>
    </ligand>
</feature>
<evidence type="ECO:0000256" key="1">
    <source>
        <dbReference type="ARBA" id="ARBA00001974"/>
    </source>
</evidence>
<dbReference type="AlphaFoldDB" id="S0EUT5"/>
<evidence type="ECO:0000256" key="4">
    <source>
        <dbReference type="SAM" id="Phobius"/>
    </source>
</evidence>
<name>S0EUT5_CHTCT</name>
<dbReference type="PATRIC" id="fig|1303518.3.peg.1343"/>
<dbReference type="InterPro" id="IPR050464">
    <property type="entry name" value="Zeta_carotene_desat/Oxidored"/>
</dbReference>
<dbReference type="SUPFAM" id="SSF51905">
    <property type="entry name" value="FAD/NAD(P)-binding domain"/>
    <property type="match status" value="1"/>
</dbReference>
<dbReference type="eggNOG" id="COG3349">
    <property type="taxonomic scope" value="Bacteria"/>
</dbReference>
<keyword evidence="4" id="KW-0472">Membrane</keyword>
<comment type="cofactor">
    <cofactor evidence="1">
        <name>FAD</name>
        <dbReference type="ChEBI" id="CHEBI:57692"/>
    </cofactor>
</comment>